<dbReference type="GO" id="GO:0016020">
    <property type="term" value="C:membrane"/>
    <property type="evidence" value="ECO:0007669"/>
    <property type="project" value="UniProtKB-SubCell"/>
</dbReference>
<proteinExistence type="inferred from homology"/>
<evidence type="ECO:0000256" key="7">
    <source>
        <dbReference type="SAM" id="Phobius"/>
    </source>
</evidence>
<feature type="transmembrane region" description="Helical" evidence="7">
    <location>
        <begin position="184"/>
        <end position="211"/>
    </location>
</feature>
<evidence type="ECO:0000256" key="3">
    <source>
        <dbReference type="ARBA" id="ARBA00022692"/>
    </source>
</evidence>
<dbReference type="CDD" id="cd13132">
    <property type="entry name" value="MATE_eukaryotic"/>
    <property type="match status" value="1"/>
</dbReference>
<dbReference type="GO" id="GO:0015297">
    <property type="term" value="F:antiporter activity"/>
    <property type="evidence" value="ECO:0007669"/>
    <property type="project" value="InterPro"/>
</dbReference>
<keyword evidence="3 7" id="KW-0812">Transmembrane</keyword>
<protein>
    <recommendedName>
        <fullName evidence="10">Transporter</fullName>
    </recommendedName>
</protein>
<dbReference type="GO" id="GO:0042910">
    <property type="term" value="F:xenobiotic transmembrane transporter activity"/>
    <property type="evidence" value="ECO:0007669"/>
    <property type="project" value="InterPro"/>
</dbReference>
<dbReference type="InterPro" id="IPR002528">
    <property type="entry name" value="MATE_fam"/>
</dbReference>
<dbReference type="OrthoDB" id="2126698at2759"/>
<dbReference type="PANTHER" id="PTHR11206">
    <property type="entry name" value="MULTIDRUG RESISTANCE PROTEIN"/>
    <property type="match status" value="1"/>
</dbReference>
<evidence type="ECO:0000256" key="4">
    <source>
        <dbReference type="ARBA" id="ARBA00022989"/>
    </source>
</evidence>
<feature type="compositionally biased region" description="Polar residues" evidence="6">
    <location>
        <begin position="573"/>
        <end position="590"/>
    </location>
</feature>
<evidence type="ECO:0000256" key="2">
    <source>
        <dbReference type="ARBA" id="ARBA00010199"/>
    </source>
</evidence>
<feature type="compositionally biased region" description="Basic and acidic residues" evidence="6">
    <location>
        <begin position="37"/>
        <end position="48"/>
    </location>
</feature>
<evidence type="ECO:0000256" key="5">
    <source>
        <dbReference type="ARBA" id="ARBA00023136"/>
    </source>
</evidence>
<evidence type="ECO:0000256" key="6">
    <source>
        <dbReference type="SAM" id="MobiDB-lite"/>
    </source>
</evidence>
<keyword evidence="4 7" id="KW-1133">Transmembrane helix</keyword>
<name>A0A4T0G4L4_WALIC</name>
<dbReference type="Proteomes" id="UP000306954">
    <property type="component" value="Unassembled WGS sequence"/>
</dbReference>
<feature type="region of interest" description="Disordered" evidence="6">
    <location>
        <begin position="76"/>
        <end position="95"/>
    </location>
</feature>
<evidence type="ECO:0000313" key="8">
    <source>
        <dbReference type="EMBL" id="TIB17400.1"/>
    </source>
</evidence>
<feature type="transmembrane region" description="Helical" evidence="7">
    <location>
        <begin position="231"/>
        <end position="248"/>
    </location>
</feature>
<dbReference type="Pfam" id="PF01554">
    <property type="entry name" value="MatE"/>
    <property type="match status" value="2"/>
</dbReference>
<dbReference type="EMBL" id="SPOF01000001">
    <property type="protein sequence ID" value="TIB17400.1"/>
    <property type="molecule type" value="Genomic_DNA"/>
</dbReference>
<reference evidence="8 9" key="1">
    <citation type="submission" date="2019-03" db="EMBL/GenBank/DDBJ databases">
        <title>Sequencing 23 genomes of Wallemia ichthyophaga.</title>
        <authorList>
            <person name="Gostincar C."/>
        </authorList>
    </citation>
    <scope>NUCLEOTIDE SEQUENCE [LARGE SCALE GENOMIC DNA]</scope>
    <source>
        <strain evidence="8 9">EXF-8621</strain>
    </source>
</reference>
<feature type="transmembrane region" description="Helical" evidence="7">
    <location>
        <begin position="413"/>
        <end position="432"/>
    </location>
</feature>
<sequence>MRRSSIYSSSIPRDFNTLESIFGHSDSDDANEPDGESGSHDSITDERTSNTQQTQYKSSSKRVSNEMDEEIARQRQSILNPQQPPQVHTPIPVSYDHDKVDNSTVMTELRIISIYLIPIWLTHLLEYSLNVASVLSVGHIDKMALAAMSLSSMTAAVTGLALIQGFATGLDSLLATSYASSNPALVGIWTSRMTVVIFLLLIPISAVWINSERILLSIGQDPQVAHLAGTYLRYFTVALPGFAGFELLRKFLQSCNNMHIPTIVLIVISPLNMLLQYLLVWKTSLGFIGSPIASAACIDLIAILLFAYVVLNPKTRQGTWGGFSHLMFKDLGVCFKLGASAATMTLSEWAAWEGLAFAASFISPTALAAQSVINTSSSVSYQLPSALSVASSVRIGNLMGKFLPNRASAATKATIQFSFAMALINALVFLIFRKSFAKIFTSDSDVIELVANILPLVALFQFTDGTISSCLGILRTTGRQLMGAVIQITGFYIIGLPLAVCLAFLPRVNPESYWPWPSAQSDRLVGLWLGMSIALFLNFIAVLWIVSRINWNRECTLADIRVRGTTHAEDNETPPQSTPPNERQPLLGSN</sequence>
<dbReference type="GO" id="GO:1990961">
    <property type="term" value="P:xenobiotic detoxification by transmembrane export across the plasma membrane"/>
    <property type="evidence" value="ECO:0007669"/>
    <property type="project" value="InterPro"/>
</dbReference>
<feature type="compositionally biased region" description="Polar residues" evidence="6">
    <location>
        <begin position="49"/>
        <end position="62"/>
    </location>
</feature>
<comment type="subcellular location">
    <subcellularLocation>
        <location evidence="1">Membrane</location>
        <topology evidence="1">Multi-pass membrane protein</topology>
    </subcellularLocation>
</comment>
<dbReference type="InterPro" id="IPR045069">
    <property type="entry name" value="MATE_euk"/>
</dbReference>
<accession>A0A4T0G4L4</accession>
<feature type="region of interest" description="Disordered" evidence="6">
    <location>
        <begin position="566"/>
        <end position="590"/>
    </location>
</feature>
<dbReference type="NCBIfam" id="TIGR00797">
    <property type="entry name" value="matE"/>
    <property type="match status" value="1"/>
</dbReference>
<dbReference type="AlphaFoldDB" id="A0A4T0G4L4"/>
<organism evidence="8 9">
    <name type="scientific">Wallemia ichthyophaga</name>
    <dbReference type="NCBI Taxonomy" id="245174"/>
    <lineage>
        <taxon>Eukaryota</taxon>
        <taxon>Fungi</taxon>
        <taxon>Dikarya</taxon>
        <taxon>Basidiomycota</taxon>
        <taxon>Wallemiomycotina</taxon>
        <taxon>Wallemiomycetes</taxon>
        <taxon>Wallemiales</taxon>
        <taxon>Wallemiaceae</taxon>
        <taxon>Wallemia</taxon>
    </lineage>
</organism>
<feature type="transmembrane region" description="Helical" evidence="7">
    <location>
        <begin position="481"/>
        <end position="505"/>
    </location>
</feature>
<feature type="transmembrane region" description="Helical" evidence="7">
    <location>
        <begin position="292"/>
        <end position="311"/>
    </location>
</feature>
<comment type="similarity">
    <text evidence="2">Belongs to the multi antimicrobial extrusion (MATE) (TC 2.A.66.1) family.</text>
</comment>
<keyword evidence="5 7" id="KW-0472">Membrane</keyword>
<feature type="region of interest" description="Disordered" evidence="6">
    <location>
        <begin position="18"/>
        <end position="70"/>
    </location>
</feature>
<evidence type="ECO:0000256" key="1">
    <source>
        <dbReference type="ARBA" id="ARBA00004141"/>
    </source>
</evidence>
<dbReference type="OMA" id="CTETWAY"/>
<evidence type="ECO:0000313" key="9">
    <source>
        <dbReference type="Proteomes" id="UP000306954"/>
    </source>
</evidence>
<feature type="transmembrane region" description="Helical" evidence="7">
    <location>
        <begin position="260"/>
        <end position="280"/>
    </location>
</feature>
<feature type="transmembrane region" description="Helical" evidence="7">
    <location>
        <begin position="525"/>
        <end position="546"/>
    </location>
</feature>
<gene>
    <name evidence="8" type="ORF">E3P90_00059</name>
</gene>
<feature type="transmembrane region" description="Helical" evidence="7">
    <location>
        <begin position="143"/>
        <end position="163"/>
    </location>
</feature>
<evidence type="ECO:0008006" key="10">
    <source>
        <dbReference type="Google" id="ProtNLM"/>
    </source>
</evidence>
<comment type="caution">
    <text evidence="8">The sequence shown here is derived from an EMBL/GenBank/DDBJ whole genome shotgun (WGS) entry which is preliminary data.</text>
</comment>